<reference evidence="2" key="1">
    <citation type="submission" date="2012-12" db="EMBL/GenBank/DDBJ databases">
        <title>Identification and characterization of a phenylalanine ammonia-lyase gene family in Isatis indigotica Fort.</title>
        <authorList>
            <person name="Liu Q."/>
            <person name="Chen J."/>
            <person name="Zhou X."/>
            <person name="Di P."/>
            <person name="Xiao Y."/>
            <person name="Xuan H."/>
            <person name="Zhang L."/>
            <person name="Chen W."/>
        </authorList>
    </citation>
    <scope>NUCLEOTIDE SEQUENCE</scope>
    <source>
        <tissue evidence="2">Salivary gland</tissue>
    </source>
</reference>
<evidence type="ECO:0000256" key="1">
    <source>
        <dbReference type="SAM" id="SignalP"/>
    </source>
</evidence>
<name>A0A0K8RGG7_IXORI</name>
<feature type="signal peptide" evidence="1">
    <location>
        <begin position="1"/>
        <end position="19"/>
    </location>
</feature>
<dbReference type="EMBL" id="GADI01003652">
    <property type="protein sequence ID" value="JAA70156.1"/>
    <property type="molecule type" value="mRNA"/>
</dbReference>
<dbReference type="SUPFAM" id="SSF50814">
    <property type="entry name" value="Lipocalins"/>
    <property type="match status" value="1"/>
</dbReference>
<protein>
    <submittedName>
        <fullName evidence="2">Putative salivary lipocalin</fullName>
    </submittedName>
</protein>
<keyword evidence="1" id="KW-0732">Signal</keyword>
<sequence length="207" mass="24671">MKTIFRVSLMTLFAVICKAEDQCECLPGDILENLPNILEFRNAWDFLKTTDRLNLLYLPYWYQLNGKQCVTSEFKFASFTTIIRTINYINSLARTQKSETKTVTLTMEERQQKPRRSTYFTTNNFSQLHNKFPIYYYDSKCLIFKMTERSSDGRIGCALWVRDDDKDKELTFCKFIYKIFCRMNPRHVYQKQACDELVPKSRKLTKN</sequence>
<proteinExistence type="evidence at transcript level"/>
<dbReference type="AlphaFoldDB" id="A0A0K8RGG7"/>
<dbReference type="InterPro" id="IPR012674">
    <property type="entry name" value="Calycin"/>
</dbReference>
<feature type="chain" id="PRO_5005517805" evidence="1">
    <location>
        <begin position="20"/>
        <end position="207"/>
    </location>
</feature>
<organism evidence="2">
    <name type="scientific">Ixodes ricinus</name>
    <name type="common">Common tick</name>
    <name type="synonym">Acarus ricinus</name>
    <dbReference type="NCBI Taxonomy" id="34613"/>
    <lineage>
        <taxon>Eukaryota</taxon>
        <taxon>Metazoa</taxon>
        <taxon>Ecdysozoa</taxon>
        <taxon>Arthropoda</taxon>
        <taxon>Chelicerata</taxon>
        <taxon>Arachnida</taxon>
        <taxon>Acari</taxon>
        <taxon>Parasitiformes</taxon>
        <taxon>Ixodida</taxon>
        <taxon>Ixodoidea</taxon>
        <taxon>Ixodidae</taxon>
        <taxon>Ixodinae</taxon>
        <taxon>Ixodes</taxon>
    </lineage>
</organism>
<dbReference type="InterPro" id="IPR002970">
    <property type="entry name" value="Tick_his-bd"/>
</dbReference>
<dbReference type="GO" id="GO:0030682">
    <property type="term" value="P:symbiont-mediated perturbation of host defenses"/>
    <property type="evidence" value="ECO:0007669"/>
    <property type="project" value="InterPro"/>
</dbReference>
<dbReference type="Gene3D" id="2.40.128.20">
    <property type="match status" value="1"/>
</dbReference>
<evidence type="ECO:0000313" key="2">
    <source>
        <dbReference type="EMBL" id="JAA70156.1"/>
    </source>
</evidence>
<accession>A0A0K8RGG7</accession>
<dbReference type="GO" id="GO:0043176">
    <property type="term" value="F:amine binding"/>
    <property type="evidence" value="ECO:0007669"/>
    <property type="project" value="InterPro"/>
</dbReference>
<dbReference type="Pfam" id="PF02098">
    <property type="entry name" value="His_binding"/>
    <property type="match status" value="1"/>
</dbReference>